<keyword evidence="2" id="KW-0808">Transferase</keyword>
<keyword evidence="1" id="KW-0732">Signal</keyword>
<name>A0A0D5A0Q7_9HYPH</name>
<dbReference type="AlphaFoldDB" id="A0A0D5A0Q7"/>
<geneLocation type="plasmid" evidence="2">
    <name>pLM19O2</name>
</geneLocation>
<protein>
    <submittedName>
        <fullName evidence="2">Acyltransferase</fullName>
    </submittedName>
</protein>
<keyword evidence="2" id="KW-0012">Acyltransferase</keyword>
<evidence type="ECO:0000256" key="1">
    <source>
        <dbReference type="SAM" id="SignalP"/>
    </source>
</evidence>
<dbReference type="RefSeq" id="WP_247871783.1">
    <property type="nucleotide sequence ID" value="NZ_KM659092.1"/>
</dbReference>
<gene>
    <name evidence="2" type="ORF">pLM19O2_p49</name>
</gene>
<reference evidence="2" key="1">
    <citation type="submission" date="2014-09" db="EMBL/GenBank/DDBJ databases">
        <title>The mobilome of the heavy metals and metalloids hypertolerant bacteria from the Lubin copper mine (Poland).</title>
        <authorList>
            <person name="Dziewit L."/>
            <person name="Bartosik D."/>
        </authorList>
    </citation>
    <scope>NUCLEOTIDE SEQUENCE</scope>
    <source>
        <plasmid evidence="2">pLM19O2</plasmid>
    </source>
</reference>
<keyword evidence="2" id="KW-0614">Plasmid</keyword>
<dbReference type="GO" id="GO:0016746">
    <property type="term" value="F:acyltransferase activity"/>
    <property type="evidence" value="ECO:0007669"/>
    <property type="project" value="UniProtKB-KW"/>
</dbReference>
<accession>A0A0D5A0Q7</accession>
<sequence>MMTYARKLRSIFTGALTLTGSIAFAGESAVSLIAAGMPANCAEYAENVSKSEGNFNSTSPVVNGVTCYGAFQFCNSGTFQRYYSGTPQEFLNDPRAQVNVWVKYQSSEWNTAQRLGLDSAVGKEICYRGTCAQITQSSILKACQFGCGKGGKLYNLVASGLDCNAPKTADGAGTSVCYYLISGAGYEVSCITGSNDGINCIPNRA</sequence>
<dbReference type="EMBL" id="KM659092">
    <property type="protein sequence ID" value="AJW29994.1"/>
    <property type="molecule type" value="Genomic_DNA"/>
</dbReference>
<proteinExistence type="predicted"/>
<organism evidence="2">
    <name type="scientific">Ochrobactrum sp. LM19</name>
    <dbReference type="NCBI Taxonomy" id="1449781"/>
    <lineage>
        <taxon>Bacteria</taxon>
        <taxon>Pseudomonadati</taxon>
        <taxon>Pseudomonadota</taxon>
        <taxon>Alphaproteobacteria</taxon>
        <taxon>Hyphomicrobiales</taxon>
        <taxon>Brucellaceae</taxon>
        <taxon>Brucella/Ochrobactrum group</taxon>
        <taxon>Ochrobactrum</taxon>
    </lineage>
</organism>
<feature type="chain" id="PRO_5002290570" evidence="1">
    <location>
        <begin position="26"/>
        <end position="205"/>
    </location>
</feature>
<feature type="signal peptide" evidence="1">
    <location>
        <begin position="1"/>
        <end position="25"/>
    </location>
</feature>
<evidence type="ECO:0000313" key="2">
    <source>
        <dbReference type="EMBL" id="AJW29994.1"/>
    </source>
</evidence>